<keyword evidence="7" id="KW-0969">Cilium</keyword>
<dbReference type="PANTHER" id="PTHR34773:SF1">
    <property type="entry name" value="FLAGELLAR SECRETION CHAPERONE FLIS"/>
    <property type="match status" value="1"/>
</dbReference>
<keyword evidence="3 6" id="KW-0963">Cytoplasm</keyword>
<reference evidence="7 8" key="1">
    <citation type="submission" date="2016-12" db="EMBL/GenBank/DDBJ databases">
        <title>Isolation and genomic insights into novel planktonic Zetaproteobacteria from stratified waters of the Chesapeake Bay.</title>
        <authorList>
            <person name="McAllister S.M."/>
            <person name="Kato S."/>
            <person name="Chan C.S."/>
            <person name="Chiu B.K."/>
            <person name="Field E.K."/>
        </authorList>
    </citation>
    <scope>NUCLEOTIDE SEQUENCE [LARGE SCALE GENOMIC DNA]</scope>
    <source>
        <strain evidence="7 8">CP-5</strain>
    </source>
</reference>
<keyword evidence="7" id="KW-0282">Flagellum</keyword>
<keyword evidence="7" id="KW-0966">Cell projection</keyword>
<keyword evidence="4 6" id="KW-1005">Bacterial flagellum biogenesis</keyword>
<dbReference type="GO" id="GO:0071973">
    <property type="term" value="P:bacterial-type flagellum-dependent cell motility"/>
    <property type="evidence" value="ECO:0007669"/>
    <property type="project" value="TreeGrafter"/>
</dbReference>
<organism evidence="7 8">
    <name type="scientific">Mariprofundus aestuarium</name>
    <dbReference type="NCBI Taxonomy" id="1921086"/>
    <lineage>
        <taxon>Bacteria</taxon>
        <taxon>Pseudomonadati</taxon>
        <taxon>Pseudomonadota</taxon>
        <taxon>Candidatius Mariprofundia</taxon>
        <taxon>Mariprofundales</taxon>
        <taxon>Mariprofundaceae</taxon>
        <taxon>Mariprofundus</taxon>
    </lineage>
</organism>
<comment type="similarity">
    <text evidence="2 6">Belongs to the FliS family.</text>
</comment>
<name>A0A2K8KXQ1_MARES</name>
<dbReference type="SUPFAM" id="SSF101116">
    <property type="entry name" value="Flagellar export chaperone FliS"/>
    <property type="match status" value="1"/>
</dbReference>
<evidence type="ECO:0000313" key="7">
    <source>
        <dbReference type="EMBL" id="ATX78629.1"/>
    </source>
</evidence>
<dbReference type="NCBIfam" id="TIGR00208">
    <property type="entry name" value="fliS"/>
    <property type="match status" value="1"/>
</dbReference>
<gene>
    <name evidence="7" type="ORF">Ga0123461_0176</name>
</gene>
<accession>A0A2K8KXQ1</accession>
<dbReference type="GO" id="GO:0044780">
    <property type="term" value="P:bacterial-type flagellum assembly"/>
    <property type="evidence" value="ECO:0007669"/>
    <property type="project" value="InterPro"/>
</dbReference>
<dbReference type="AlphaFoldDB" id="A0A2K8KXQ1"/>
<evidence type="ECO:0000256" key="1">
    <source>
        <dbReference type="ARBA" id="ARBA00004514"/>
    </source>
</evidence>
<keyword evidence="8" id="KW-1185">Reference proteome</keyword>
<dbReference type="RefSeq" id="WP_100276621.1">
    <property type="nucleotide sequence ID" value="NZ_CP018799.1"/>
</dbReference>
<dbReference type="EMBL" id="CP018799">
    <property type="protein sequence ID" value="ATX78629.1"/>
    <property type="molecule type" value="Genomic_DNA"/>
</dbReference>
<dbReference type="OrthoDB" id="5294431at2"/>
<evidence type="ECO:0000256" key="4">
    <source>
        <dbReference type="ARBA" id="ARBA00022795"/>
    </source>
</evidence>
<dbReference type="Pfam" id="PF02561">
    <property type="entry name" value="FliS"/>
    <property type="match status" value="1"/>
</dbReference>
<dbReference type="PANTHER" id="PTHR34773">
    <property type="entry name" value="FLAGELLAR SECRETION CHAPERONE FLIS"/>
    <property type="match status" value="1"/>
</dbReference>
<proteinExistence type="inferred from homology"/>
<dbReference type="Proteomes" id="UP000231701">
    <property type="component" value="Chromosome"/>
</dbReference>
<sequence>MTGYQKYRGVQVEGANPLELILLTYDVLIKSLSLAKLAGEENNHAAEADQLSRAIAALVELVTSLDMENGGAIAASLGNLYTYMSRRIMEGSAGDTTAAIDEVLSLANTLREGWQGLADANSAPQARQVNGY</sequence>
<evidence type="ECO:0000313" key="8">
    <source>
        <dbReference type="Proteomes" id="UP000231701"/>
    </source>
</evidence>
<comment type="subcellular location">
    <subcellularLocation>
        <location evidence="1 6">Cytoplasm</location>
        <location evidence="1 6">Cytosol</location>
    </subcellularLocation>
</comment>
<keyword evidence="5" id="KW-0143">Chaperone</keyword>
<dbReference type="InterPro" id="IPR036584">
    <property type="entry name" value="FliS_sf"/>
</dbReference>
<dbReference type="PIRSF" id="PIRSF039090">
    <property type="entry name" value="Flis"/>
    <property type="match status" value="1"/>
</dbReference>
<dbReference type="InterPro" id="IPR003713">
    <property type="entry name" value="FliS"/>
</dbReference>
<protein>
    <recommendedName>
        <fullName evidence="6">Flagellar secretion chaperone FliS</fullName>
    </recommendedName>
</protein>
<dbReference type="CDD" id="cd16098">
    <property type="entry name" value="FliS"/>
    <property type="match status" value="1"/>
</dbReference>
<evidence type="ECO:0000256" key="3">
    <source>
        <dbReference type="ARBA" id="ARBA00022490"/>
    </source>
</evidence>
<dbReference type="KEGG" id="maes:Ga0123461_0176"/>
<evidence type="ECO:0000256" key="2">
    <source>
        <dbReference type="ARBA" id="ARBA00008787"/>
    </source>
</evidence>
<dbReference type="GO" id="GO:0005829">
    <property type="term" value="C:cytosol"/>
    <property type="evidence" value="ECO:0007669"/>
    <property type="project" value="UniProtKB-SubCell"/>
</dbReference>
<dbReference type="Gene3D" id="1.20.120.340">
    <property type="entry name" value="Flagellar protein FliS"/>
    <property type="match status" value="1"/>
</dbReference>
<evidence type="ECO:0000256" key="5">
    <source>
        <dbReference type="ARBA" id="ARBA00023186"/>
    </source>
</evidence>
<evidence type="ECO:0000256" key="6">
    <source>
        <dbReference type="PIRNR" id="PIRNR039090"/>
    </source>
</evidence>